<dbReference type="AlphaFoldDB" id="A0A2K9DFT3"/>
<evidence type="ECO:0000256" key="2">
    <source>
        <dbReference type="ARBA" id="ARBA00022475"/>
    </source>
</evidence>
<evidence type="ECO:0000256" key="3">
    <source>
        <dbReference type="ARBA" id="ARBA00022692"/>
    </source>
</evidence>
<accession>A0A2K9DFT3</accession>
<dbReference type="RefSeq" id="WP_101306342.1">
    <property type="nucleotide sequence ID" value="NZ_CP025299.1"/>
</dbReference>
<keyword evidence="4 6" id="KW-1133">Transmembrane helix</keyword>
<dbReference type="Pfam" id="PF06271">
    <property type="entry name" value="RDD"/>
    <property type="match status" value="1"/>
</dbReference>
<comment type="subcellular location">
    <subcellularLocation>
        <location evidence="1">Cell membrane</location>
        <topology evidence="1">Multi-pass membrane protein</topology>
    </subcellularLocation>
</comment>
<feature type="domain" description="RDD" evidence="7">
    <location>
        <begin position="32"/>
        <end position="143"/>
    </location>
</feature>
<reference evidence="8 9" key="1">
    <citation type="submission" date="2017-12" db="EMBL/GenBank/DDBJ databases">
        <title>Isolation and characterization of estrogens degradatiion strain Microbacterium hominis SJTG1.</title>
        <authorList>
            <person name="Xiong W."/>
            <person name="Yin C."/>
            <person name="Zheng D."/>
            <person name="Liang R."/>
        </authorList>
    </citation>
    <scope>NUCLEOTIDE SEQUENCE [LARGE SCALE GENOMIC DNA]</scope>
    <source>
        <strain evidence="8 9">SJTG1</strain>
    </source>
</reference>
<dbReference type="InterPro" id="IPR010432">
    <property type="entry name" value="RDD"/>
</dbReference>
<dbReference type="PANTHER" id="PTHR36115">
    <property type="entry name" value="PROLINE-RICH ANTIGEN HOMOLOG-RELATED"/>
    <property type="match status" value="1"/>
</dbReference>
<keyword evidence="2" id="KW-1003">Cell membrane</keyword>
<protein>
    <submittedName>
        <fullName evidence="8">RDD family protein</fullName>
    </submittedName>
</protein>
<dbReference type="GO" id="GO:0005886">
    <property type="term" value="C:plasma membrane"/>
    <property type="evidence" value="ECO:0007669"/>
    <property type="project" value="UniProtKB-SubCell"/>
</dbReference>
<evidence type="ECO:0000313" key="9">
    <source>
        <dbReference type="Proteomes" id="UP000233276"/>
    </source>
</evidence>
<keyword evidence="5 6" id="KW-0472">Membrane</keyword>
<feature type="transmembrane region" description="Helical" evidence="6">
    <location>
        <begin position="38"/>
        <end position="59"/>
    </location>
</feature>
<dbReference type="InterPro" id="IPR051791">
    <property type="entry name" value="Pra-immunoreactive"/>
</dbReference>
<dbReference type="InterPro" id="IPR016795">
    <property type="entry name" value="UCP021697"/>
</dbReference>
<evidence type="ECO:0000256" key="1">
    <source>
        <dbReference type="ARBA" id="ARBA00004651"/>
    </source>
</evidence>
<feature type="transmembrane region" description="Helical" evidence="6">
    <location>
        <begin position="111"/>
        <end position="130"/>
    </location>
</feature>
<evidence type="ECO:0000256" key="6">
    <source>
        <dbReference type="SAM" id="Phobius"/>
    </source>
</evidence>
<dbReference type="KEGG" id="mhos:CXR34_10420"/>
<dbReference type="PIRSF" id="PIRSF021697">
    <property type="entry name" value="UCP021697"/>
    <property type="match status" value="1"/>
</dbReference>
<evidence type="ECO:0000259" key="7">
    <source>
        <dbReference type="Pfam" id="PF06271"/>
    </source>
</evidence>
<dbReference type="EMBL" id="CP025299">
    <property type="protein sequence ID" value="AUG29819.1"/>
    <property type="molecule type" value="Genomic_DNA"/>
</dbReference>
<organism evidence="8 9">
    <name type="scientific">Microbacterium hominis</name>
    <dbReference type="NCBI Taxonomy" id="162426"/>
    <lineage>
        <taxon>Bacteria</taxon>
        <taxon>Bacillati</taxon>
        <taxon>Actinomycetota</taxon>
        <taxon>Actinomycetes</taxon>
        <taxon>Micrococcales</taxon>
        <taxon>Microbacteriaceae</taxon>
        <taxon>Microbacterium</taxon>
    </lineage>
</organism>
<evidence type="ECO:0000256" key="4">
    <source>
        <dbReference type="ARBA" id="ARBA00022989"/>
    </source>
</evidence>
<name>A0A2K9DFT3_9MICO</name>
<feature type="transmembrane region" description="Helical" evidence="6">
    <location>
        <begin position="71"/>
        <end position="90"/>
    </location>
</feature>
<evidence type="ECO:0000256" key="5">
    <source>
        <dbReference type="ARBA" id="ARBA00023136"/>
    </source>
</evidence>
<gene>
    <name evidence="8" type="ORF">CXR34_10420</name>
</gene>
<keyword evidence="3 6" id="KW-0812">Transmembrane</keyword>
<evidence type="ECO:0000313" key="8">
    <source>
        <dbReference type="EMBL" id="AUG29819.1"/>
    </source>
</evidence>
<sequence length="149" mass="15738">MTAGTTENTGHSDDSYPGERLGLPQTGAGSIARIGRRIGALAIDLATATLIAYAFFPTIDEVTGFRNANPLASNIIFLAVQILFIPTLGGSPGHRLLGMRVIRVGGGWTGLWRPLVRTLLLALVIPAVIWDADQRGLHDKAAGTVLVRG</sequence>
<proteinExistence type="predicted"/>
<dbReference type="Proteomes" id="UP000233276">
    <property type="component" value="Chromosome"/>
</dbReference>
<dbReference type="PANTHER" id="PTHR36115:SF6">
    <property type="entry name" value="PROLINE-RICH ANTIGEN HOMOLOG"/>
    <property type="match status" value="1"/>
</dbReference>